<reference evidence="3" key="2">
    <citation type="submission" date="2025-08" db="UniProtKB">
        <authorList>
            <consortium name="Ensembl"/>
        </authorList>
    </citation>
    <scope>IDENTIFICATION</scope>
</reference>
<dbReference type="PROSITE" id="PS51857">
    <property type="entry name" value="CSD_2"/>
    <property type="match status" value="1"/>
</dbReference>
<name>H0XL40_OTOGA</name>
<dbReference type="PROSITE" id="PS00352">
    <property type="entry name" value="CSD_1"/>
    <property type="match status" value="1"/>
</dbReference>
<dbReference type="PANTHER" id="PTHR11544">
    <property type="entry name" value="COLD SHOCK DOMAIN CONTAINING PROTEINS"/>
    <property type="match status" value="1"/>
</dbReference>
<dbReference type="CDD" id="cd04458">
    <property type="entry name" value="CSP_CDS"/>
    <property type="match status" value="1"/>
</dbReference>
<feature type="region of interest" description="Disordered" evidence="1">
    <location>
        <begin position="215"/>
        <end position="252"/>
    </location>
</feature>
<evidence type="ECO:0000256" key="1">
    <source>
        <dbReference type="SAM" id="MobiDB-lite"/>
    </source>
</evidence>
<dbReference type="AlphaFoldDB" id="H0XL40"/>
<dbReference type="STRING" id="30611.ENSOGAP00000016830"/>
<dbReference type="Gene3D" id="2.40.50.140">
    <property type="entry name" value="Nucleic acid-binding proteins"/>
    <property type="match status" value="1"/>
</dbReference>
<feature type="domain" description="CSD" evidence="2">
    <location>
        <begin position="49"/>
        <end position="116"/>
    </location>
</feature>
<reference evidence="4" key="1">
    <citation type="submission" date="2011-03" db="EMBL/GenBank/DDBJ databases">
        <title>Version 3 of the genome sequence of Otolemur garnettii (Bushbaby).</title>
        <authorList>
            <consortium name="The Broad Institute Genome Sequencing Platform"/>
            <person name="Di Palma F."/>
            <person name="Johnson J."/>
            <person name="Lander E.S."/>
            <person name="Lindblad-Toh K."/>
            <person name="Jaffe D.B."/>
            <person name="Gnerre S."/>
            <person name="MacCallum I."/>
            <person name="Przybylski D."/>
            <person name="Ribeiro F.J."/>
            <person name="Burton J.N."/>
            <person name="Walker B.J."/>
            <person name="Sharpe T."/>
            <person name="Hall G."/>
        </authorList>
    </citation>
    <scope>NUCLEOTIDE SEQUENCE [LARGE SCALE GENOMIC DNA]</scope>
</reference>
<dbReference type="Pfam" id="PF00313">
    <property type="entry name" value="CSD"/>
    <property type="match status" value="1"/>
</dbReference>
<dbReference type="HOGENOM" id="CLU_063071_1_0_1"/>
<protein>
    <recommendedName>
        <fullName evidence="2">CSD domain-containing protein</fullName>
    </recommendedName>
</protein>
<dbReference type="InParanoid" id="H0XL40"/>
<proteinExistence type="predicted"/>
<reference evidence="3" key="3">
    <citation type="submission" date="2025-09" db="UniProtKB">
        <authorList>
            <consortium name="Ensembl"/>
        </authorList>
    </citation>
    <scope>IDENTIFICATION</scope>
</reference>
<dbReference type="PRINTS" id="PR00050">
    <property type="entry name" value="COLDSHOCK"/>
</dbReference>
<dbReference type="GO" id="GO:0003676">
    <property type="term" value="F:nucleic acid binding"/>
    <property type="evidence" value="ECO:0007669"/>
    <property type="project" value="InterPro"/>
</dbReference>
<sequence length="264" mass="29057">MSIEVETQQLPIALPSALTPSWAPQATAQRAVAQGASHRCRDKKVITTKVWGTVKWFNKRSGYGLISRNDTKEDVFAHQTAVKKNDHTKSLHSIGETVEFDVVEGEKSVEAADVTGPGGISVQGSNDTADCNHYRHYPCRITKIDRVGERTRHRRVLPKARPSSATAGEVLTLLCVETGCRPQGSNPPVQGEVVQGAGEQGRSVRQCIRAIDHDSAGALLATDSPERTREEDKENQDETQGQQPSQCGYHRNFDYQLRCPENSK</sequence>
<dbReference type="Ensembl" id="ENSOGAT00000032586.1">
    <property type="protein sequence ID" value="ENSOGAP00000016830.1"/>
    <property type="gene ID" value="ENSOGAG00000027987.1"/>
</dbReference>
<dbReference type="SMART" id="SM00357">
    <property type="entry name" value="CSP"/>
    <property type="match status" value="1"/>
</dbReference>
<dbReference type="InterPro" id="IPR012340">
    <property type="entry name" value="NA-bd_OB-fold"/>
</dbReference>
<evidence type="ECO:0000313" key="4">
    <source>
        <dbReference type="Proteomes" id="UP000005225"/>
    </source>
</evidence>
<dbReference type="Proteomes" id="UP000005225">
    <property type="component" value="Unassembled WGS sequence"/>
</dbReference>
<dbReference type="GeneTree" id="ENSGT00940000153341"/>
<dbReference type="InterPro" id="IPR050181">
    <property type="entry name" value="Cold_shock_domain"/>
</dbReference>
<evidence type="ECO:0000259" key="2">
    <source>
        <dbReference type="PROSITE" id="PS51857"/>
    </source>
</evidence>
<keyword evidence="4" id="KW-1185">Reference proteome</keyword>
<evidence type="ECO:0000313" key="3">
    <source>
        <dbReference type="Ensembl" id="ENSOGAP00000016830.1"/>
    </source>
</evidence>
<dbReference type="InterPro" id="IPR002059">
    <property type="entry name" value="CSP_DNA-bd"/>
</dbReference>
<dbReference type="InterPro" id="IPR019844">
    <property type="entry name" value="CSD_CS"/>
</dbReference>
<dbReference type="InterPro" id="IPR011129">
    <property type="entry name" value="CSD"/>
</dbReference>
<dbReference type="eggNOG" id="KOG3070">
    <property type="taxonomic scope" value="Eukaryota"/>
</dbReference>
<organism evidence="3 4">
    <name type="scientific">Otolemur garnettii</name>
    <name type="common">Small-eared galago</name>
    <name type="synonym">Garnett's greater bushbaby</name>
    <dbReference type="NCBI Taxonomy" id="30611"/>
    <lineage>
        <taxon>Eukaryota</taxon>
        <taxon>Metazoa</taxon>
        <taxon>Chordata</taxon>
        <taxon>Craniata</taxon>
        <taxon>Vertebrata</taxon>
        <taxon>Euteleostomi</taxon>
        <taxon>Mammalia</taxon>
        <taxon>Eutheria</taxon>
        <taxon>Euarchontoglires</taxon>
        <taxon>Primates</taxon>
        <taxon>Strepsirrhini</taxon>
        <taxon>Lorisiformes</taxon>
        <taxon>Galagidae</taxon>
        <taxon>Otolemur</taxon>
    </lineage>
</organism>
<dbReference type="SUPFAM" id="SSF50249">
    <property type="entry name" value="Nucleic acid-binding proteins"/>
    <property type="match status" value="1"/>
</dbReference>
<accession>H0XL40</accession>
<dbReference type="EMBL" id="AAQR03046702">
    <property type="status" value="NOT_ANNOTATED_CDS"/>
    <property type="molecule type" value="Genomic_DNA"/>
</dbReference>